<evidence type="ECO:0000313" key="2">
    <source>
        <dbReference type="Proteomes" id="UP000521943"/>
    </source>
</evidence>
<proteinExistence type="predicted"/>
<organism evidence="1 2">
    <name type="scientific">Ephemerocybe angulata</name>
    <dbReference type="NCBI Taxonomy" id="980116"/>
    <lineage>
        <taxon>Eukaryota</taxon>
        <taxon>Fungi</taxon>
        <taxon>Dikarya</taxon>
        <taxon>Basidiomycota</taxon>
        <taxon>Agaricomycotina</taxon>
        <taxon>Agaricomycetes</taxon>
        <taxon>Agaricomycetidae</taxon>
        <taxon>Agaricales</taxon>
        <taxon>Agaricineae</taxon>
        <taxon>Psathyrellaceae</taxon>
        <taxon>Ephemerocybe</taxon>
    </lineage>
</organism>
<reference evidence="1 2" key="1">
    <citation type="submission" date="2020-07" db="EMBL/GenBank/DDBJ databases">
        <title>Comparative genomics of pyrophilous fungi reveals a link between fire events and developmental genes.</title>
        <authorList>
            <consortium name="DOE Joint Genome Institute"/>
            <person name="Steindorff A.S."/>
            <person name="Carver A."/>
            <person name="Calhoun S."/>
            <person name="Stillman K."/>
            <person name="Liu H."/>
            <person name="Lipzen A."/>
            <person name="Pangilinan J."/>
            <person name="Labutti K."/>
            <person name="Bruns T.D."/>
            <person name="Grigoriev I.V."/>
        </authorList>
    </citation>
    <scope>NUCLEOTIDE SEQUENCE [LARGE SCALE GENOMIC DNA]</scope>
    <source>
        <strain evidence="1 2">CBS 144469</strain>
    </source>
</reference>
<name>A0A8H6LV01_9AGAR</name>
<gene>
    <name evidence="1" type="ORF">DFP72DRAFT_827283</name>
</gene>
<accession>A0A8H6LV01</accession>
<dbReference type="EMBL" id="JACGCI010000138">
    <property type="protein sequence ID" value="KAF6743690.1"/>
    <property type="molecule type" value="Genomic_DNA"/>
</dbReference>
<evidence type="ECO:0008006" key="3">
    <source>
        <dbReference type="Google" id="ProtNLM"/>
    </source>
</evidence>
<keyword evidence="2" id="KW-1185">Reference proteome</keyword>
<dbReference type="AlphaFoldDB" id="A0A8H6LV01"/>
<sequence>ALYDPYPPPTYPYHRALSSFSAVVQFYARSNQLDSSQNLAARMSSTDGRCCFGCLTYESAHHLFVECPHFDEIRRRTTNQIISRATTILNSRQIELPLTRIHAFSQVNAESKVERKQELRSV</sequence>
<feature type="non-terminal residue" evidence="1">
    <location>
        <position position="1"/>
    </location>
</feature>
<dbReference type="OrthoDB" id="3260407at2759"/>
<comment type="caution">
    <text evidence="1">The sequence shown here is derived from an EMBL/GenBank/DDBJ whole genome shotgun (WGS) entry which is preliminary data.</text>
</comment>
<evidence type="ECO:0000313" key="1">
    <source>
        <dbReference type="EMBL" id="KAF6743690.1"/>
    </source>
</evidence>
<protein>
    <recommendedName>
        <fullName evidence="3">Reverse transcriptase</fullName>
    </recommendedName>
</protein>
<dbReference type="Proteomes" id="UP000521943">
    <property type="component" value="Unassembled WGS sequence"/>
</dbReference>